<accession>A0A0S2DED3</accession>
<dbReference type="PATRIC" id="fig|69.6.peg.1459"/>
<dbReference type="Proteomes" id="UP000061569">
    <property type="component" value="Chromosome"/>
</dbReference>
<evidence type="ECO:0000313" key="2">
    <source>
        <dbReference type="Proteomes" id="UP000061569"/>
    </source>
</evidence>
<dbReference type="RefSeq" id="WP_057946807.1">
    <property type="nucleotide sequence ID" value="NZ_CP067396.1"/>
</dbReference>
<reference evidence="1 2" key="1">
    <citation type="submission" date="2015-11" db="EMBL/GenBank/DDBJ databases">
        <title>Genome sequences of Lysobacter enzymogenes strain C3 and Lysobacter antibioticus ATCC 29479.</title>
        <authorList>
            <person name="Kobayashi D.Y."/>
        </authorList>
    </citation>
    <scope>NUCLEOTIDE SEQUENCE [LARGE SCALE GENOMIC DNA]</scope>
    <source>
        <strain evidence="1 2">C3</strain>
    </source>
</reference>
<sequence length="75" mass="7967">MKIRKLLLPAAVVAALAVLVAPSAFAQQGPQADPKSEEAKKAEDAKKAEAKKKAEADKRQKSGDRGVEPEEEGNK</sequence>
<dbReference type="EMBL" id="CP013140">
    <property type="protein sequence ID" value="ALN56835.1"/>
    <property type="molecule type" value="Genomic_DNA"/>
</dbReference>
<organism evidence="1 2">
    <name type="scientific">Lysobacter enzymogenes</name>
    <dbReference type="NCBI Taxonomy" id="69"/>
    <lineage>
        <taxon>Bacteria</taxon>
        <taxon>Pseudomonadati</taxon>
        <taxon>Pseudomonadota</taxon>
        <taxon>Gammaproteobacteria</taxon>
        <taxon>Lysobacterales</taxon>
        <taxon>Lysobacteraceae</taxon>
        <taxon>Lysobacter</taxon>
    </lineage>
</organism>
<proteinExistence type="predicted"/>
<dbReference type="KEGG" id="lez:GLE_1478"/>
<dbReference type="AlphaFoldDB" id="A0A0S2DED3"/>
<gene>
    <name evidence="1" type="ORF">GLE_1478</name>
</gene>
<dbReference type="STRING" id="69.GLE_1478"/>
<protein>
    <submittedName>
        <fullName evidence="1">Uncharacterized protein</fullName>
    </submittedName>
</protein>
<evidence type="ECO:0000313" key="1">
    <source>
        <dbReference type="EMBL" id="ALN56835.1"/>
    </source>
</evidence>
<name>A0A0S2DED3_LYSEN</name>